<dbReference type="AlphaFoldDB" id="A0A2W1K514"/>
<evidence type="ECO:0000313" key="3">
    <source>
        <dbReference type="Proteomes" id="UP000248886"/>
    </source>
</evidence>
<feature type="compositionally biased region" description="Low complexity" evidence="1">
    <location>
        <begin position="407"/>
        <end position="416"/>
    </location>
</feature>
<comment type="caution">
    <text evidence="2">The sequence shown here is derived from an EMBL/GenBank/DDBJ whole genome shotgun (WGS) entry which is preliminary data.</text>
</comment>
<dbReference type="EMBL" id="QKQP01000001">
    <property type="protein sequence ID" value="PZD81789.1"/>
    <property type="molecule type" value="Genomic_DNA"/>
</dbReference>
<accession>A0A2W1K514</accession>
<dbReference type="Proteomes" id="UP000248886">
    <property type="component" value="Unassembled WGS sequence"/>
</dbReference>
<evidence type="ECO:0000256" key="1">
    <source>
        <dbReference type="SAM" id="MobiDB-lite"/>
    </source>
</evidence>
<dbReference type="RefSeq" id="WP_054608998.1">
    <property type="nucleotide sequence ID" value="NZ_AP025160.1"/>
</dbReference>
<sequence>MDKTSGNQHGQEQECNNNRQSMIEAMIPAGLTGQIRDKARDALMVAMTILGMSRMDILDRIQEIARENGLTPQSARAWLLFVKEMQDRTQAVGDKVAARGTQRTYHQTLGYTKGEDTRTLALGAAFTHGVEKAASKMRTDLNRETGHNAGSISGKNGVFSYDQVVDGWAGQGDDCRSAGSIGLESFDGETSLDMEIENEDGVAAITESEDEAHEKEMKALDPSHDGDGLSANRKKLAAVFDVDQQEVSLVRQSGSLDGGWFQAARRHEQRERARRNDRGESDVAALSRKMGGFRGTDEEFAAFAKANPDLDRNQLRLIKKGLNEQNYLGWRVYVANGYLLDNKGRGSARVATQTRSCLLMVSEDAARQFQNELRKRIRILARAPDPGKEKVSIAHKSRMDTPLPRLAADYAAANPDKAQKYEESLKRQDKGKKKNPEPGLER</sequence>
<dbReference type="OrthoDB" id="10019254at2"/>
<evidence type="ECO:0000313" key="2">
    <source>
        <dbReference type="EMBL" id="PZD81789.1"/>
    </source>
</evidence>
<feature type="compositionally biased region" description="Basic and acidic residues" evidence="1">
    <location>
        <begin position="417"/>
        <end position="442"/>
    </location>
</feature>
<gene>
    <name evidence="2" type="ORF">DN052_01560</name>
</gene>
<name>A0A2W1K514_ACIFR</name>
<proteinExistence type="predicted"/>
<organism evidence="2 3">
    <name type="scientific">Acidithiobacillus ferrooxidans</name>
    <name type="common">Thiobacillus ferrooxidans</name>
    <dbReference type="NCBI Taxonomy" id="920"/>
    <lineage>
        <taxon>Bacteria</taxon>
        <taxon>Pseudomonadati</taxon>
        <taxon>Pseudomonadota</taxon>
        <taxon>Acidithiobacillia</taxon>
        <taxon>Acidithiobacillales</taxon>
        <taxon>Acidithiobacillaceae</taxon>
        <taxon>Acidithiobacillus</taxon>
    </lineage>
</organism>
<protein>
    <submittedName>
        <fullName evidence="2">Uncharacterized protein</fullName>
    </submittedName>
</protein>
<reference evidence="2 3" key="1">
    <citation type="submission" date="2018-06" db="EMBL/GenBank/DDBJ databases">
        <title>Draft sequence of Acidithiobacillus ferrooxidans CCM 4253.</title>
        <authorList>
            <person name="Moya-Beltran A."/>
            <person name="Castro M."/>
            <person name="Covarrubias P.C."/>
            <person name="Issotta F."/>
            <person name="Janiczek O."/>
            <person name="Mandl M."/>
            <person name="Kucera J."/>
            <person name="Quatrini R."/>
        </authorList>
    </citation>
    <scope>NUCLEOTIDE SEQUENCE [LARGE SCALE GENOMIC DNA]</scope>
    <source>
        <strain evidence="2 3">CCM 4253</strain>
    </source>
</reference>
<feature type="region of interest" description="Disordered" evidence="1">
    <location>
        <begin position="385"/>
        <end position="442"/>
    </location>
</feature>